<reference evidence="2" key="1">
    <citation type="journal article" date="2019" name="Int. J. Syst. Evol. Microbiol.">
        <title>The Global Catalogue of Microorganisms (GCM) 10K type strain sequencing project: providing services to taxonomists for standard genome sequencing and annotation.</title>
        <authorList>
            <consortium name="The Broad Institute Genomics Platform"/>
            <consortium name="The Broad Institute Genome Sequencing Center for Infectious Disease"/>
            <person name="Wu L."/>
            <person name="Ma J."/>
        </authorList>
    </citation>
    <scope>NUCLEOTIDE SEQUENCE [LARGE SCALE GENOMIC DNA]</scope>
    <source>
        <strain evidence="2">NCAIM B.02333</strain>
    </source>
</reference>
<dbReference type="EMBL" id="JBHRWW010000007">
    <property type="protein sequence ID" value="MFC3689048.1"/>
    <property type="molecule type" value="Genomic_DNA"/>
</dbReference>
<gene>
    <name evidence="1" type="ORF">ACFOLH_11915</name>
</gene>
<dbReference type="RefSeq" id="WP_340295063.1">
    <property type="nucleotide sequence ID" value="NZ_JBBEOI010000203.1"/>
</dbReference>
<dbReference type="PANTHER" id="PTHR36039:SF2">
    <property type="entry name" value="RNA LIGASE_CYCLIC NUCLEOTIDE PHOSPHODIESTERASE FAMILY PROTEIN"/>
    <property type="match status" value="1"/>
</dbReference>
<accession>A0ABV7WIJ3</accession>
<dbReference type="Proteomes" id="UP001595685">
    <property type="component" value="Unassembled WGS sequence"/>
</dbReference>
<protein>
    <submittedName>
        <fullName evidence="1">2'-5' RNA ligase family protein</fullName>
    </submittedName>
</protein>
<proteinExistence type="predicted"/>
<dbReference type="Gene3D" id="3.90.1140.10">
    <property type="entry name" value="Cyclic phosphodiesterase"/>
    <property type="match status" value="1"/>
</dbReference>
<evidence type="ECO:0000313" key="2">
    <source>
        <dbReference type="Proteomes" id="UP001595685"/>
    </source>
</evidence>
<dbReference type="PANTHER" id="PTHR36039">
    <property type="match status" value="1"/>
</dbReference>
<keyword evidence="1" id="KW-0436">Ligase</keyword>
<dbReference type="GO" id="GO:0016874">
    <property type="term" value="F:ligase activity"/>
    <property type="evidence" value="ECO:0007669"/>
    <property type="project" value="UniProtKB-KW"/>
</dbReference>
<organism evidence="1 2">
    <name type="scientific">Aquipuribacter hungaricus</name>
    <dbReference type="NCBI Taxonomy" id="545624"/>
    <lineage>
        <taxon>Bacteria</taxon>
        <taxon>Bacillati</taxon>
        <taxon>Actinomycetota</taxon>
        <taxon>Actinomycetes</taxon>
        <taxon>Micrococcales</taxon>
        <taxon>Intrasporangiaceae</taxon>
        <taxon>Aquipuribacter</taxon>
    </lineage>
</organism>
<comment type="caution">
    <text evidence="1">The sequence shown here is derived from an EMBL/GenBank/DDBJ whole genome shotgun (WGS) entry which is preliminary data.</text>
</comment>
<evidence type="ECO:0000313" key="1">
    <source>
        <dbReference type="EMBL" id="MFC3689048.1"/>
    </source>
</evidence>
<sequence>MVQSVELLLDADLDARVRAQWRALVEAGLPSLGRHTGATNAPHVTLTVASGVGPAHEDALADALPPADLPLPLLLGGYVVFGSHKHVLARLVVPSARLLDLHARAASAWADALEVAPTGLPGRWTPHVTLASHLTDTQLGQALTALRGLDEAVHDGTGSAVEVRRWDGTAKEAWALHG</sequence>
<keyword evidence="2" id="KW-1185">Reference proteome</keyword>
<dbReference type="SUPFAM" id="SSF55144">
    <property type="entry name" value="LigT-like"/>
    <property type="match status" value="1"/>
</dbReference>
<name>A0ABV7WIJ3_9MICO</name>
<dbReference type="Pfam" id="PF13563">
    <property type="entry name" value="2_5_RNA_ligase2"/>
    <property type="match status" value="1"/>
</dbReference>
<dbReference type="InterPro" id="IPR009097">
    <property type="entry name" value="Cyclic_Pdiesterase"/>
</dbReference>